<gene>
    <name evidence="1" type="ORF">IM660_03475</name>
</gene>
<dbReference type="KEGG" id="halt:IM660_03475"/>
<proteinExistence type="predicted"/>
<reference evidence="1 2" key="1">
    <citation type="submission" date="2020-10" db="EMBL/GenBank/DDBJ databases">
        <title>Haloactinobacterium sp. RN3S43, a bacterium isolated from saline soil.</title>
        <authorList>
            <person name="Sun J.-Q."/>
        </authorList>
    </citation>
    <scope>NUCLEOTIDE SEQUENCE [LARGE SCALE GENOMIC DNA]</scope>
    <source>
        <strain evidence="1 2">RN3S43</strain>
    </source>
</reference>
<keyword evidence="2" id="KW-1185">Reference proteome</keyword>
<name>A0A7M1SXL8_9MICO</name>
<dbReference type="AlphaFoldDB" id="A0A7M1SXL8"/>
<organism evidence="1 2">
    <name type="scientific">Ruania alkalisoli</name>
    <dbReference type="NCBI Taxonomy" id="2779775"/>
    <lineage>
        <taxon>Bacteria</taxon>
        <taxon>Bacillati</taxon>
        <taxon>Actinomycetota</taxon>
        <taxon>Actinomycetes</taxon>
        <taxon>Micrococcales</taxon>
        <taxon>Ruaniaceae</taxon>
        <taxon>Ruania</taxon>
    </lineage>
</organism>
<sequence length="178" mass="18933">MHVGQSSTAQAVSGLSLTGGEGWTAALAVRDALRLPWSADVPVLEPAVPTRSGGAADVSERDWFAWLRQVADAPRSRPVPHHSAPLREAQRQVRPSLQEHEEIWDRQVADLADALRDVLSGAIAGGGRITYLIQIVPVAGAWSLDVSAAHLLASPAALATPDARRELLGPRLRRAVTG</sequence>
<dbReference type="RefSeq" id="WP_193498036.1">
    <property type="nucleotide sequence ID" value="NZ_CP063169.1"/>
</dbReference>
<evidence type="ECO:0000313" key="2">
    <source>
        <dbReference type="Proteomes" id="UP000593758"/>
    </source>
</evidence>
<evidence type="ECO:0000313" key="1">
    <source>
        <dbReference type="EMBL" id="QOR71373.1"/>
    </source>
</evidence>
<protein>
    <submittedName>
        <fullName evidence="1">Uncharacterized protein</fullName>
    </submittedName>
</protein>
<accession>A0A7M1SXL8</accession>
<dbReference type="Proteomes" id="UP000593758">
    <property type="component" value="Chromosome"/>
</dbReference>
<dbReference type="EMBL" id="CP063169">
    <property type="protein sequence ID" value="QOR71373.1"/>
    <property type="molecule type" value="Genomic_DNA"/>
</dbReference>